<sequence length="114" mass="13428">MGRNKIQLMQGLAQAESKREMIENIAIYFYNADDWKMCFSVKAHMEKLNDLKQTLSEAHEKISYYEPKVENINTVEETDAYKQYLLGATKQIQRSKEPVGDGRFEETDWMIVER</sequence>
<dbReference type="AlphaFoldDB" id="A0A3Q7GQV1"/>
<dbReference type="Gramene" id="Solyc06g042954.1.1">
    <property type="protein sequence ID" value="Solyc06g042954.1.1"/>
    <property type="gene ID" value="Solyc06g042954.1"/>
</dbReference>
<dbReference type="InParanoid" id="A0A3Q7GQV1"/>
<reference evidence="1" key="1">
    <citation type="journal article" date="2012" name="Nature">
        <title>The tomato genome sequence provides insights into fleshy fruit evolution.</title>
        <authorList>
            <consortium name="Tomato Genome Consortium"/>
        </authorList>
    </citation>
    <scope>NUCLEOTIDE SEQUENCE [LARGE SCALE GENOMIC DNA]</scope>
    <source>
        <strain evidence="1">cv. Heinz 1706</strain>
    </source>
</reference>
<proteinExistence type="predicted"/>
<reference evidence="1" key="2">
    <citation type="submission" date="2019-01" db="UniProtKB">
        <authorList>
            <consortium name="EnsemblPlants"/>
        </authorList>
    </citation>
    <scope>IDENTIFICATION</scope>
    <source>
        <strain evidence="1">cv. Heinz 1706</strain>
    </source>
</reference>
<keyword evidence="2" id="KW-1185">Reference proteome</keyword>
<organism evidence="1">
    <name type="scientific">Solanum lycopersicum</name>
    <name type="common">Tomato</name>
    <name type="synonym">Lycopersicon esculentum</name>
    <dbReference type="NCBI Taxonomy" id="4081"/>
    <lineage>
        <taxon>Eukaryota</taxon>
        <taxon>Viridiplantae</taxon>
        <taxon>Streptophyta</taxon>
        <taxon>Embryophyta</taxon>
        <taxon>Tracheophyta</taxon>
        <taxon>Spermatophyta</taxon>
        <taxon>Magnoliopsida</taxon>
        <taxon>eudicotyledons</taxon>
        <taxon>Gunneridae</taxon>
        <taxon>Pentapetalae</taxon>
        <taxon>asterids</taxon>
        <taxon>lamiids</taxon>
        <taxon>Solanales</taxon>
        <taxon>Solanaceae</taxon>
        <taxon>Solanoideae</taxon>
        <taxon>Solaneae</taxon>
        <taxon>Solanum</taxon>
        <taxon>Solanum subgen. Lycopersicon</taxon>
    </lineage>
</organism>
<evidence type="ECO:0000313" key="2">
    <source>
        <dbReference type="Proteomes" id="UP000004994"/>
    </source>
</evidence>
<protein>
    <submittedName>
        <fullName evidence="1">Uncharacterized protein</fullName>
    </submittedName>
</protein>
<evidence type="ECO:0000313" key="1">
    <source>
        <dbReference type="EnsemblPlants" id="Solyc06g042954.1.1"/>
    </source>
</evidence>
<name>A0A3Q7GQV1_SOLLC</name>
<dbReference type="OMA" id="CEEIDWI"/>
<dbReference type="EnsemblPlants" id="Solyc06g042954.1.1">
    <property type="protein sequence ID" value="Solyc06g042954.1.1"/>
    <property type="gene ID" value="Solyc06g042954.1"/>
</dbReference>
<accession>A0A3Q7GQV1</accession>
<dbReference type="Proteomes" id="UP000004994">
    <property type="component" value="Chromosome 6"/>
</dbReference>